<proteinExistence type="inferred from homology"/>
<dbReference type="NCBIfam" id="NF008897">
    <property type="entry name" value="PRK11930.1"/>
    <property type="match status" value="1"/>
</dbReference>
<dbReference type="InterPro" id="IPR035911">
    <property type="entry name" value="MurE/MurF_N"/>
</dbReference>
<protein>
    <recommendedName>
        <fullName evidence="5">Alanine racemase</fullName>
        <ecNumber evidence="5">5.1.1.1</ecNumber>
    </recommendedName>
</protein>
<dbReference type="Gene3D" id="2.40.37.10">
    <property type="entry name" value="Lyase, Ornithine Decarboxylase, Chain A, domain 1"/>
    <property type="match status" value="1"/>
</dbReference>
<evidence type="ECO:0000256" key="2">
    <source>
        <dbReference type="ARBA" id="ARBA00001933"/>
    </source>
</evidence>
<dbReference type="AlphaFoldDB" id="A0AAU9C8M7"/>
<dbReference type="EMBL" id="AP025314">
    <property type="protein sequence ID" value="BDD08339.1"/>
    <property type="molecule type" value="Genomic_DNA"/>
</dbReference>
<dbReference type="Gene3D" id="3.40.1190.10">
    <property type="entry name" value="Mur-like, catalytic domain"/>
    <property type="match status" value="1"/>
</dbReference>
<comment type="catalytic activity">
    <reaction evidence="1 5">
        <text>L-alanine = D-alanine</text>
        <dbReference type="Rhea" id="RHEA:20249"/>
        <dbReference type="ChEBI" id="CHEBI:57416"/>
        <dbReference type="ChEBI" id="CHEBI:57972"/>
        <dbReference type="EC" id="5.1.1.1"/>
    </reaction>
</comment>
<evidence type="ECO:0000313" key="9">
    <source>
        <dbReference type="EMBL" id="BDD08339.1"/>
    </source>
</evidence>
<dbReference type="Gene3D" id="3.90.190.20">
    <property type="entry name" value="Mur ligase, C-terminal domain"/>
    <property type="match status" value="1"/>
</dbReference>
<keyword evidence="9" id="KW-0436">Ligase</keyword>
<comment type="cofactor">
    <cofactor evidence="2 5 6">
        <name>pyridoxal 5'-phosphate</name>
        <dbReference type="ChEBI" id="CHEBI:597326"/>
    </cofactor>
</comment>
<evidence type="ECO:0000256" key="4">
    <source>
        <dbReference type="ARBA" id="ARBA00023235"/>
    </source>
</evidence>
<evidence type="ECO:0000256" key="5">
    <source>
        <dbReference type="HAMAP-Rule" id="MF_01201"/>
    </source>
</evidence>
<keyword evidence="3 5" id="KW-0663">Pyridoxal phosphate</keyword>
<accession>A0AAU9C8M7</accession>
<evidence type="ECO:0000259" key="8">
    <source>
        <dbReference type="SMART" id="SM01005"/>
    </source>
</evidence>
<dbReference type="RefSeq" id="WP_338393605.1">
    <property type="nucleotide sequence ID" value="NZ_AP025314.1"/>
</dbReference>
<dbReference type="GO" id="GO:0008784">
    <property type="term" value="F:alanine racemase activity"/>
    <property type="evidence" value="ECO:0007669"/>
    <property type="project" value="UniProtKB-UniRule"/>
</dbReference>
<dbReference type="PANTHER" id="PTHR30511:SF0">
    <property type="entry name" value="ALANINE RACEMASE, CATABOLIC-RELATED"/>
    <property type="match status" value="1"/>
</dbReference>
<dbReference type="GO" id="GO:0005524">
    <property type="term" value="F:ATP binding"/>
    <property type="evidence" value="ECO:0007669"/>
    <property type="project" value="InterPro"/>
</dbReference>
<gene>
    <name evidence="9" type="ORF">FUAX_07710</name>
</gene>
<dbReference type="InterPro" id="IPR000821">
    <property type="entry name" value="Ala_racemase"/>
</dbReference>
<feature type="domain" description="Alanine racemase C-terminal" evidence="8">
    <location>
        <begin position="695"/>
        <end position="819"/>
    </location>
</feature>
<dbReference type="Proteomes" id="UP001348817">
    <property type="component" value="Chromosome"/>
</dbReference>
<dbReference type="InterPro" id="IPR000713">
    <property type="entry name" value="Mur_ligase_N"/>
</dbReference>
<feature type="active site" description="Proton acceptor; specific for L-alanine" evidence="5">
    <location>
        <position position="716"/>
    </location>
</feature>
<feature type="binding site" evidence="5 7">
    <location>
        <position position="588"/>
    </location>
    <ligand>
        <name>substrate</name>
    </ligand>
</feature>
<sequence>MKTFDLPQITGGKYIRKTFDEDIKFLITDSRKPVLSPKALFFAIRGERHDGHRYLADLYAQGVRQFVVERQLSGTESEALPEANVLLVENSVDALQKIASRHRRGFEYPLVAVTGSNGKTIVKEWLAKLLGSETSVVRNPGSYNSQIGVPLSVWEMAEGFGYAVFEAGISKLGEMRKLWEILRPDIGIFTNIGPAHDEGFENRLHKIKEKIRLFEGCRKIVFRADQTEVRQALEQKFEPDTLLSWTTENDISADFRFRAEDSPSGSRIEARCGEADEFFAFPFRDEASVENILHVLALLLSEGFPVEKLRQGLVKLQPVSMRLELKKAVGRSYLIDDSYNNDRAGLRRALDLLVRIRQKKKKTLILSDMRESGLPPEKLYPEIADIVNGSGISRFIGIGEEIREFGMLFPADAVFFGSTEEFLRNTRSLNLKDEIILVKGAREMRFERIVRKLEEKAHGTRLEVNLDAITHNLNFYRSRLRPETKIMVMVKAFGYGNGGQEIADLLQYHRVDYLGVAYADEGVSLRQQGIRIPIMVMNTSEVDFENILEYDLEPEIYSFDILRDFSEFMENTDKKVKVHLKVDTGMRRLGFASDKGIELARTLKKTPALEVASVFSHLAGADGPEHVAFSARQVRELNGFYDDFCAVYGKRPMRHTLNSAGIVRFPEYQFDMVRLGIGLYGVEANGELQEHLRNVSSLKTVISQIRNIPAGESVGYSRKGRFERDGRIATVAIGYADGFRRVFGNGNARMLVNGRLAPTVGNICMDMCMIDITGIEAEVGDEVTVFGETPTVSRLADDASTIAYEILTDIGQRVKRVFITE</sequence>
<feature type="binding site" evidence="5 7">
    <location>
        <position position="765"/>
    </location>
    <ligand>
        <name>substrate</name>
    </ligand>
</feature>
<dbReference type="PRINTS" id="PR00992">
    <property type="entry name" value="ALARACEMASE"/>
</dbReference>
<evidence type="ECO:0000256" key="7">
    <source>
        <dbReference type="PIRSR" id="PIRSR600821-52"/>
    </source>
</evidence>
<dbReference type="GO" id="GO:0030170">
    <property type="term" value="F:pyridoxal phosphate binding"/>
    <property type="evidence" value="ECO:0007669"/>
    <property type="project" value="UniProtKB-UniRule"/>
</dbReference>
<evidence type="ECO:0000256" key="6">
    <source>
        <dbReference type="PIRSR" id="PIRSR600821-50"/>
    </source>
</evidence>
<dbReference type="InterPro" id="IPR029066">
    <property type="entry name" value="PLP-binding_barrel"/>
</dbReference>
<dbReference type="KEGG" id="fax:FUAX_07710"/>
<dbReference type="SMART" id="SM01005">
    <property type="entry name" value="Ala_racemase_C"/>
    <property type="match status" value="1"/>
</dbReference>
<dbReference type="EC" id="5.1.1.1" evidence="5"/>
<feature type="active site" description="Proton acceptor; specific for D-alanine" evidence="5">
    <location>
        <position position="491"/>
    </location>
</feature>
<dbReference type="Gene3D" id="3.40.1390.10">
    <property type="entry name" value="MurE/MurF, N-terminal domain"/>
    <property type="match status" value="1"/>
</dbReference>
<dbReference type="GO" id="GO:0016881">
    <property type="term" value="F:acid-amino acid ligase activity"/>
    <property type="evidence" value="ECO:0007669"/>
    <property type="project" value="InterPro"/>
</dbReference>
<dbReference type="NCBIfam" id="TIGR00492">
    <property type="entry name" value="alr"/>
    <property type="match status" value="1"/>
</dbReference>
<comment type="pathway">
    <text evidence="5">Amino-acid biosynthesis; D-alanine biosynthesis; D-alanine from L-alanine: step 1/1.</text>
</comment>
<dbReference type="GO" id="GO:0005829">
    <property type="term" value="C:cytosol"/>
    <property type="evidence" value="ECO:0007669"/>
    <property type="project" value="TreeGrafter"/>
</dbReference>
<dbReference type="SUPFAM" id="SSF63418">
    <property type="entry name" value="MurE/MurF N-terminal domain"/>
    <property type="match status" value="1"/>
</dbReference>
<dbReference type="InterPro" id="IPR009006">
    <property type="entry name" value="Ala_racemase/Decarboxylase_C"/>
</dbReference>
<keyword evidence="10" id="KW-1185">Reference proteome</keyword>
<dbReference type="SUPFAM" id="SSF53244">
    <property type="entry name" value="MurD-like peptide ligases, peptide-binding domain"/>
    <property type="match status" value="1"/>
</dbReference>
<evidence type="ECO:0000313" key="10">
    <source>
        <dbReference type="Proteomes" id="UP001348817"/>
    </source>
</evidence>
<comment type="similarity">
    <text evidence="5">Belongs to the alanine racemase family.</text>
</comment>
<dbReference type="InterPro" id="IPR001608">
    <property type="entry name" value="Ala_racemase_N"/>
</dbReference>
<dbReference type="InterPro" id="IPR013221">
    <property type="entry name" value="Mur_ligase_cen"/>
</dbReference>
<dbReference type="FunFam" id="3.20.20.10:FF:000002">
    <property type="entry name" value="Alanine racemase"/>
    <property type="match status" value="1"/>
</dbReference>
<dbReference type="InterPro" id="IPR036565">
    <property type="entry name" value="Mur-like_cat_sf"/>
</dbReference>
<dbReference type="Gene3D" id="3.20.20.10">
    <property type="entry name" value="Alanine racemase"/>
    <property type="match status" value="1"/>
</dbReference>
<organism evidence="9 10">
    <name type="scientific">Fulvitalea axinellae</name>
    <dbReference type="NCBI Taxonomy" id="1182444"/>
    <lineage>
        <taxon>Bacteria</taxon>
        <taxon>Pseudomonadati</taxon>
        <taxon>Bacteroidota</taxon>
        <taxon>Cytophagia</taxon>
        <taxon>Cytophagales</taxon>
        <taxon>Persicobacteraceae</taxon>
        <taxon>Fulvitalea</taxon>
    </lineage>
</organism>
<dbReference type="SUPFAM" id="SSF50621">
    <property type="entry name" value="Alanine racemase C-terminal domain-like"/>
    <property type="match status" value="1"/>
</dbReference>
<dbReference type="Pfam" id="PF01168">
    <property type="entry name" value="Ala_racemase_N"/>
    <property type="match status" value="1"/>
</dbReference>
<dbReference type="InterPro" id="IPR036615">
    <property type="entry name" value="Mur_ligase_C_dom_sf"/>
</dbReference>
<dbReference type="SUPFAM" id="SSF53623">
    <property type="entry name" value="MurD-like peptide ligases, catalytic domain"/>
    <property type="match status" value="1"/>
</dbReference>
<dbReference type="GO" id="GO:0030632">
    <property type="term" value="P:D-alanine biosynthetic process"/>
    <property type="evidence" value="ECO:0007669"/>
    <property type="project" value="UniProtKB-UniRule"/>
</dbReference>
<keyword evidence="4 5" id="KW-0413">Isomerase</keyword>
<dbReference type="InterPro" id="IPR011079">
    <property type="entry name" value="Ala_racemase_C"/>
</dbReference>
<dbReference type="SUPFAM" id="SSF51419">
    <property type="entry name" value="PLP-binding barrel"/>
    <property type="match status" value="1"/>
</dbReference>
<feature type="modified residue" description="N6-(pyridoxal phosphate)lysine" evidence="5 6">
    <location>
        <position position="491"/>
    </location>
</feature>
<evidence type="ECO:0000256" key="3">
    <source>
        <dbReference type="ARBA" id="ARBA00022898"/>
    </source>
</evidence>
<dbReference type="Pfam" id="PF00842">
    <property type="entry name" value="Ala_racemase_C"/>
    <property type="match status" value="1"/>
</dbReference>
<reference evidence="9 10" key="1">
    <citation type="submission" date="2021-12" db="EMBL/GenBank/DDBJ databases">
        <title>Genome sequencing of bacteria with rrn-lacking chromosome and rrn-plasmid.</title>
        <authorList>
            <person name="Anda M."/>
            <person name="Iwasaki W."/>
        </authorList>
    </citation>
    <scope>NUCLEOTIDE SEQUENCE [LARGE SCALE GENOMIC DNA]</scope>
    <source>
        <strain evidence="9 10">DSM 100852</strain>
    </source>
</reference>
<dbReference type="PANTHER" id="PTHR30511">
    <property type="entry name" value="ALANINE RACEMASE"/>
    <property type="match status" value="1"/>
</dbReference>
<dbReference type="Pfam" id="PF01225">
    <property type="entry name" value="Mur_ligase"/>
    <property type="match status" value="1"/>
</dbReference>
<dbReference type="CDD" id="cd00430">
    <property type="entry name" value="PLPDE_III_AR"/>
    <property type="match status" value="1"/>
</dbReference>
<dbReference type="HAMAP" id="MF_01201">
    <property type="entry name" value="Ala_racemase"/>
    <property type="match status" value="1"/>
</dbReference>
<name>A0AAU9C8M7_9BACT</name>
<dbReference type="Pfam" id="PF08245">
    <property type="entry name" value="Mur_ligase_M"/>
    <property type="match status" value="1"/>
</dbReference>
<evidence type="ECO:0000256" key="1">
    <source>
        <dbReference type="ARBA" id="ARBA00000316"/>
    </source>
</evidence>
<comment type="function">
    <text evidence="5">Catalyzes the interconversion of L-alanine and D-alanine. May also act on other amino acids.</text>
</comment>